<reference evidence="2 3" key="1">
    <citation type="submission" date="2019-06" db="EMBL/GenBank/DDBJ databases">
        <title>Genomic Encyclopedia of Type Strains, Phase IV (KMG-V): Genome sequencing to study the core and pangenomes of soil and plant-associated prokaryotes.</title>
        <authorList>
            <person name="Whitman W."/>
        </authorList>
    </citation>
    <scope>NUCLEOTIDE SEQUENCE [LARGE SCALE GENOMIC DNA]</scope>
    <source>
        <strain evidence="2 3">BR 11622</strain>
    </source>
</reference>
<proteinExistence type="predicted"/>
<protein>
    <submittedName>
        <fullName evidence="2">Uncharacterized protein</fullName>
    </submittedName>
</protein>
<gene>
    <name evidence="2" type="ORF">FBZ90_12538</name>
</gene>
<feature type="signal peptide" evidence="1">
    <location>
        <begin position="1"/>
        <end position="22"/>
    </location>
</feature>
<dbReference type="RefSeq" id="WP_145736473.1">
    <property type="nucleotide sequence ID" value="NZ_VITR01000025.1"/>
</dbReference>
<feature type="chain" id="PRO_5022171430" evidence="1">
    <location>
        <begin position="23"/>
        <end position="113"/>
    </location>
</feature>
<dbReference type="Proteomes" id="UP000315751">
    <property type="component" value="Unassembled WGS sequence"/>
</dbReference>
<keyword evidence="1" id="KW-0732">Signal</keyword>
<evidence type="ECO:0000256" key="1">
    <source>
        <dbReference type="SAM" id="SignalP"/>
    </source>
</evidence>
<name>A0A560GKP8_9PROT</name>
<accession>A0A560GKP8</accession>
<evidence type="ECO:0000313" key="2">
    <source>
        <dbReference type="EMBL" id="TWB34568.1"/>
    </source>
</evidence>
<comment type="caution">
    <text evidence="2">The sequence shown here is derived from an EMBL/GenBank/DDBJ whole genome shotgun (WGS) entry which is preliminary data.</text>
</comment>
<sequence length="113" mass="11824">MKKMLPLAGVALVILCAAGTLASPAQPDAACAAPLAAMTRQWDEAGFQAPAKPAQIYVVGKAGRQVSEIDYAFLKNQLVLASRECDGGATGDALRHIAAMRHRLAQLGLAPER</sequence>
<organism evidence="2 3">
    <name type="scientific">Nitrospirillum amazonense</name>
    <dbReference type="NCBI Taxonomy" id="28077"/>
    <lineage>
        <taxon>Bacteria</taxon>
        <taxon>Pseudomonadati</taxon>
        <taxon>Pseudomonadota</taxon>
        <taxon>Alphaproteobacteria</taxon>
        <taxon>Rhodospirillales</taxon>
        <taxon>Azospirillaceae</taxon>
        <taxon>Nitrospirillum</taxon>
    </lineage>
</organism>
<dbReference type="AlphaFoldDB" id="A0A560GKP8"/>
<dbReference type="EMBL" id="VITR01000025">
    <property type="protein sequence ID" value="TWB34568.1"/>
    <property type="molecule type" value="Genomic_DNA"/>
</dbReference>
<keyword evidence="3" id="KW-1185">Reference proteome</keyword>
<evidence type="ECO:0000313" key="3">
    <source>
        <dbReference type="Proteomes" id="UP000315751"/>
    </source>
</evidence>